<evidence type="ECO:0008006" key="3">
    <source>
        <dbReference type="Google" id="ProtNLM"/>
    </source>
</evidence>
<sequence length="230" mass="24485">MSSPSTALADSPAFPAAAVEAARYALLRRLAPSMRHHLVVHLQPIGMIHEIMERRLKAPEPRVAEVLESAAKIRGFARAALDSTLDMVTWLAPDEAAVVSLEEGVRECMGLVATAFTFRGFSLRNEVAGMAQHVRRPALRSCLMAALFVLADDGEPPADIVITAQAVGKSVVLGLERIATTGERPVSAVSPYRLLALADLQAIAGDEGVAVQPGIEQLQLRFTVVAAPPP</sequence>
<name>A0ABR9SHP1_9BURK</name>
<protein>
    <recommendedName>
        <fullName evidence="3">Histidine kinase</fullName>
    </recommendedName>
</protein>
<dbReference type="Proteomes" id="UP000715965">
    <property type="component" value="Unassembled WGS sequence"/>
</dbReference>
<organism evidence="1 2">
    <name type="scientific">Ramlibacter aquaticus</name>
    <dbReference type="NCBI Taxonomy" id="2780094"/>
    <lineage>
        <taxon>Bacteria</taxon>
        <taxon>Pseudomonadati</taxon>
        <taxon>Pseudomonadota</taxon>
        <taxon>Betaproteobacteria</taxon>
        <taxon>Burkholderiales</taxon>
        <taxon>Comamonadaceae</taxon>
        <taxon>Ramlibacter</taxon>
    </lineage>
</organism>
<evidence type="ECO:0000313" key="1">
    <source>
        <dbReference type="EMBL" id="MBE7941838.1"/>
    </source>
</evidence>
<reference evidence="1 2" key="1">
    <citation type="submission" date="2020-10" db="EMBL/GenBank/DDBJ databases">
        <title>Draft genome of Ramlibacter aquaticus LMG 30558.</title>
        <authorList>
            <person name="Props R."/>
        </authorList>
    </citation>
    <scope>NUCLEOTIDE SEQUENCE [LARGE SCALE GENOMIC DNA]</scope>
    <source>
        <strain evidence="1 2">LMG 30558</strain>
    </source>
</reference>
<proteinExistence type="predicted"/>
<dbReference type="EMBL" id="JADDOJ010000066">
    <property type="protein sequence ID" value="MBE7941838.1"/>
    <property type="molecule type" value="Genomic_DNA"/>
</dbReference>
<gene>
    <name evidence="1" type="ORF">IM725_14755</name>
</gene>
<keyword evidence="2" id="KW-1185">Reference proteome</keyword>
<evidence type="ECO:0000313" key="2">
    <source>
        <dbReference type="Proteomes" id="UP000715965"/>
    </source>
</evidence>
<dbReference type="RefSeq" id="WP_193781400.1">
    <property type="nucleotide sequence ID" value="NZ_JADDOJ010000066.1"/>
</dbReference>
<comment type="caution">
    <text evidence="1">The sequence shown here is derived from an EMBL/GenBank/DDBJ whole genome shotgun (WGS) entry which is preliminary data.</text>
</comment>
<accession>A0ABR9SHP1</accession>